<dbReference type="WBParaSite" id="PSU_v2.g18190.t1">
    <property type="protein sequence ID" value="PSU_v2.g18190.t1"/>
    <property type="gene ID" value="PSU_v2.g18190"/>
</dbReference>
<accession>A0A914YLJ2</accession>
<keyword evidence="1" id="KW-1185">Reference proteome</keyword>
<sequence length="71" mass="7962">MVILSDNNTSTSMASNISYIHSASTIPLLHDTVGDRLRYAVKNVPNRTMIIFPEDGIRKTYAEVFNDVSFL</sequence>
<evidence type="ECO:0000313" key="2">
    <source>
        <dbReference type="WBParaSite" id="PSU_v2.g18190.t1"/>
    </source>
</evidence>
<evidence type="ECO:0000313" key="1">
    <source>
        <dbReference type="Proteomes" id="UP000887577"/>
    </source>
</evidence>
<organism evidence="1 2">
    <name type="scientific">Panagrolaimus superbus</name>
    <dbReference type="NCBI Taxonomy" id="310955"/>
    <lineage>
        <taxon>Eukaryota</taxon>
        <taxon>Metazoa</taxon>
        <taxon>Ecdysozoa</taxon>
        <taxon>Nematoda</taxon>
        <taxon>Chromadorea</taxon>
        <taxon>Rhabditida</taxon>
        <taxon>Tylenchina</taxon>
        <taxon>Panagrolaimomorpha</taxon>
        <taxon>Panagrolaimoidea</taxon>
        <taxon>Panagrolaimidae</taxon>
        <taxon>Panagrolaimus</taxon>
    </lineage>
</organism>
<dbReference type="AlphaFoldDB" id="A0A914YLJ2"/>
<name>A0A914YLJ2_9BILA</name>
<reference evidence="2" key="1">
    <citation type="submission" date="2022-11" db="UniProtKB">
        <authorList>
            <consortium name="WormBaseParasite"/>
        </authorList>
    </citation>
    <scope>IDENTIFICATION</scope>
</reference>
<proteinExistence type="predicted"/>
<dbReference type="Proteomes" id="UP000887577">
    <property type="component" value="Unplaced"/>
</dbReference>
<protein>
    <submittedName>
        <fullName evidence="2">Uncharacterized protein</fullName>
    </submittedName>
</protein>